<protein>
    <submittedName>
        <fullName evidence="1">Uncharacterized protein</fullName>
    </submittedName>
</protein>
<dbReference type="EMBL" id="CADEHS020000570">
    <property type="protein sequence ID" value="CAG9954530.1"/>
    <property type="molecule type" value="Genomic_DNA"/>
</dbReference>
<reference evidence="1" key="2">
    <citation type="submission" date="2021-10" db="EMBL/GenBank/DDBJ databases">
        <authorList>
            <person name="Piombo E."/>
        </authorList>
    </citation>
    <scope>NUCLEOTIDE SEQUENCE</scope>
</reference>
<evidence type="ECO:0000313" key="2">
    <source>
        <dbReference type="Proteomes" id="UP000836387"/>
    </source>
</evidence>
<comment type="caution">
    <text evidence="1">The sequence shown here is derived from an EMBL/GenBank/DDBJ whole genome shotgun (WGS) entry which is preliminary data.</text>
</comment>
<sequence>MAICQSTGDPNFYSGKCQGSPKTERLISLIPEVPDHVRAMHLRRFAEYGNFDVVRKLLDSGCHVDGDSKVTEGSVDNGNVETPLYLAARLGNEDVVKLLLEYGADVHKARLQVHRPMEGAVKSGSIAIAQKLLAYGAVCDCTIVVQALLSEYPAMVELLLGQFTEKCQHTLFGRDLAEEMLERGLSSMLDLLYNRRCFRYSDGRIVAYSPVVED</sequence>
<dbReference type="Proteomes" id="UP000836387">
    <property type="component" value="Unassembled WGS sequence"/>
</dbReference>
<accession>A0ACA9UPM2</accession>
<keyword evidence="2" id="KW-1185">Reference proteome</keyword>
<proteinExistence type="predicted"/>
<gene>
    <name evidence="1" type="ORF">CRV2_00017980</name>
</gene>
<organism evidence="1 2">
    <name type="scientific">Clonostachys rosea f. rosea IK726</name>
    <dbReference type="NCBI Taxonomy" id="1349383"/>
    <lineage>
        <taxon>Eukaryota</taxon>
        <taxon>Fungi</taxon>
        <taxon>Dikarya</taxon>
        <taxon>Ascomycota</taxon>
        <taxon>Pezizomycotina</taxon>
        <taxon>Sordariomycetes</taxon>
        <taxon>Hypocreomycetidae</taxon>
        <taxon>Hypocreales</taxon>
        <taxon>Bionectriaceae</taxon>
        <taxon>Clonostachys</taxon>
    </lineage>
</organism>
<name>A0ACA9UPM2_BIOOC</name>
<reference evidence="1" key="1">
    <citation type="submission" date="2020-04" db="EMBL/GenBank/DDBJ databases">
        <authorList>
            <person name="Broberg M."/>
        </authorList>
    </citation>
    <scope>NUCLEOTIDE SEQUENCE</scope>
</reference>
<evidence type="ECO:0000313" key="1">
    <source>
        <dbReference type="EMBL" id="CAG9954530.1"/>
    </source>
</evidence>